<reference evidence="2 3" key="1">
    <citation type="submission" date="2017-05" db="EMBL/GenBank/DDBJ databases">
        <title>Genome Sequence of Loktanella vestfoldensis Strain SMR4r Isolated from a Culture of the Diatom Skeletonema marinoi.</title>
        <authorList>
            <person name="Topel M."/>
            <person name="Pinder M.I.M."/>
            <person name="Johansson O.N."/>
            <person name="Kourtchenko O."/>
            <person name="Godhe A."/>
            <person name="Clarke A.K."/>
        </authorList>
    </citation>
    <scope>NUCLEOTIDE SEQUENCE [LARGE SCALE GENOMIC DNA]</scope>
    <source>
        <strain evidence="2 3">SMR4r</strain>
    </source>
</reference>
<dbReference type="KEGG" id="lvs:LOKVESSMR4R_03878"/>
<dbReference type="Proteomes" id="UP000195273">
    <property type="component" value="Chromosome"/>
</dbReference>
<keyword evidence="1" id="KW-1133">Transmembrane helix</keyword>
<dbReference type="RefSeq" id="WP_157898293.1">
    <property type="nucleotide sequence ID" value="NZ_CP021431.1"/>
</dbReference>
<gene>
    <name evidence="2" type="ORF">LOKVESSMR4R_03878</name>
</gene>
<feature type="transmembrane region" description="Helical" evidence="1">
    <location>
        <begin position="139"/>
        <end position="162"/>
    </location>
</feature>
<evidence type="ECO:0000256" key="1">
    <source>
        <dbReference type="SAM" id="Phobius"/>
    </source>
</evidence>
<feature type="transmembrane region" description="Helical" evidence="1">
    <location>
        <begin position="27"/>
        <end position="51"/>
    </location>
</feature>
<proteinExistence type="predicted"/>
<organism evidence="2 3">
    <name type="scientific">Yoonia vestfoldensis</name>
    <dbReference type="NCBI Taxonomy" id="245188"/>
    <lineage>
        <taxon>Bacteria</taxon>
        <taxon>Pseudomonadati</taxon>
        <taxon>Pseudomonadota</taxon>
        <taxon>Alphaproteobacteria</taxon>
        <taxon>Rhodobacterales</taxon>
        <taxon>Paracoccaceae</taxon>
        <taxon>Yoonia</taxon>
    </lineage>
</organism>
<keyword evidence="1" id="KW-0812">Transmembrane</keyword>
<evidence type="ECO:0000313" key="2">
    <source>
        <dbReference type="EMBL" id="ARU03143.1"/>
    </source>
</evidence>
<name>A0A1Y0EHM5_9RHOB</name>
<accession>A0A1Y0EHM5</accession>
<feature type="transmembrane region" description="Helical" evidence="1">
    <location>
        <begin position="91"/>
        <end position="119"/>
    </location>
</feature>
<keyword evidence="1" id="KW-0472">Membrane</keyword>
<dbReference type="EMBL" id="CP021431">
    <property type="protein sequence ID" value="ARU03143.1"/>
    <property type="molecule type" value="Genomic_DNA"/>
</dbReference>
<feature type="transmembrane region" description="Helical" evidence="1">
    <location>
        <begin position="57"/>
        <end position="79"/>
    </location>
</feature>
<evidence type="ECO:0008006" key="4">
    <source>
        <dbReference type="Google" id="ProtNLM"/>
    </source>
</evidence>
<evidence type="ECO:0000313" key="3">
    <source>
        <dbReference type="Proteomes" id="UP000195273"/>
    </source>
</evidence>
<dbReference type="AlphaFoldDB" id="A0A1Y0EHM5"/>
<protein>
    <recommendedName>
        <fullName evidence="4">Type IV leader peptidase family protein</fullName>
    </recommendedName>
</protein>
<dbReference type="Gene3D" id="1.20.120.1220">
    <property type="match status" value="1"/>
</dbReference>
<sequence>MGLVTASVLAWGLVAWEDMRRFEINPWYAAAAVLCAALAAALLPIASSALFVFEPHWAAVVADRLAGACVGLIAGFLTYRFQRRSIGQGDIYLYAALFSIGGLDHIVFTALLFCGFSLATCLIYAALRNKPFLKTGYPAGLPAAAAAVSMLAITFGLGDAVYA</sequence>
<keyword evidence="3" id="KW-1185">Reference proteome</keyword>